<accession>A0ACC2HXR2</accession>
<evidence type="ECO:0000313" key="1">
    <source>
        <dbReference type="EMBL" id="KAJ8107867.1"/>
    </source>
</evidence>
<protein>
    <submittedName>
        <fullName evidence="1">Uncharacterized protein</fullName>
    </submittedName>
</protein>
<organism evidence="1 2">
    <name type="scientific">Boeremia exigua</name>
    <dbReference type="NCBI Taxonomy" id="749465"/>
    <lineage>
        <taxon>Eukaryota</taxon>
        <taxon>Fungi</taxon>
        <taxon>Dikarya</taxon>
        <taxon>Ascomycota</taxon>
        <taxon>Pezizomycotina</taxon>
        <taxon>Dothideomycetes</taxon>
        <taxon>Pleosporomycetidae</taxon>
        <taxon>Pleosporales</taxon>
        <taxon>Pleosporineae</taxon>
        <taxon>Didymellaceae</taxon>
        <taxon>Boeremia</taxon>
    </lineage>
</organism>
<sequence length="752" mass="84410">MKPDHCSRDCTGDYKSLTNEARSLTNLLDDIQDKYSKIPAQKREQLLDAYEPCFEVLSELDKLLQHYNSLDTKSKRAWDRLKWDPEKSRSLRERLAASVTMLNAFYTSLIHDNQVLILEALERLELDYKGGCREESIASIERIAGVDSQEQEEDEDAAWTQIIRDLEDVGISQQIASAYHDFVVDWFIKAVNEGRLLEERKEPESLSSTRPSSDAFDVDFLSKSLAASALDTKSGVLHVEDRPIQAQPPAIIQLQRSDSSNAPEALHVADPPVETWKELHSPDPSYSAPEPVHIPSPSTEAPEPMHGKNAEFSLPVVPGSEAPVPVLSATFSDLNVNAQHIVAAWNERNYASACELLEEQLAAVEQGLVTSNGLQPDRRVLRHCIGVCASFSGNLTKAKHFFESAFNGIYLIKNLDDGDIAAARWLGDVCLQLHEFNNTVLAWSVALEGSTRRYGHADGRTRQIVQEMLALDGWVQAFRSINSHFLANVDPTDVFSNTHALEKSDLVRATQARVYEGQGRMYERQARMSHMRVGRPDIAVGARSHMKMIPGEAFFTSPLVSSDAWPLQWDATFCPMAVYQLRFYLKVARPSQPTLADRSLPTNSFGESKKLDFVTKAGGPWLVETVMAILRELKIEYNEHSYNNIIICRLDRKRDGRVCSEGVLIGFWKVQFRNVCGIKISGVKWSTRMPPSPYREDPLMDFSASADTLEFKDTIREMLEVAGSRSQFGALLEEKASVQSSSRSWKPWGSSK</sequence>
<gene>
    <name evidence="1" type="ORF">OPT61_g8571</name>
</gene>
<name>A0ACC2HXR2_9PLEO</name>
<proteinExistence type="predicted"/>
<comment type="caution">
    <text evidence="1">The sequence shown here is derived from an EMBL/GenBank/DDBJ whole genome shotgun (WGS) entry which is preliminary data.</text>
</comment>
<dbReference type="Proteomes" id="UP001153331">
    <property type="component" value="Unassembled WGS sequence"/>
</dbReference>
<keyword evidence="2" id="KW-1185">Reference proteome</keyword>
<evidence type="ECO:0000313" key="2">
    <source>
        <dbReference type="Proteomes" id="UP001153331"/>
    </source>
</evidence>
<dbReference type="EMBL" id="JAPHNI010000846">
    <property type="protein sequence ID" value="KAJ8107867.1"/>
    <property type="molecule type" value="Genomic_DNA"/>
</dbReference>
<reference evidence="1" key="1">
    <citation type="submission" date="2022-11" db="EMBL/GenBank/DDBJ databases">
        <title>Genome Sequence of Boeremia exigua.</title>
        <authorList>
            <person name="Buettner E."/>
        </authorList>
    </citation>
    <scope>NUCLEOTIDE SEQUENCE</scope>
    <source>
        <strain evidence="1">CU02</strain>
    </source>
</reference>